<keyword evidence="1" id="KW-0812">Transmembrane</keyword>
<evidence type="ECO:0000313" key="3">
    <source>
        <dbReference type="Proteomes" id="UP000215914"/>
    </source>
</evidence>
<dbReference type="Proteomes" id="UP000215914">
    <property type="component" value="Unassembled WGS sequence"/>
</dbReference>
<keyword evidence="3" id="KW-1185">Reference proteome</keyword>
<gene>
    <name evidence="2" type="ORF">HanXRQr2_Chr16g0757511</name>
</gene>
<dbReference type="Gramene" id="mRNA:HanXRQr2_Chr16g0757511">
    <property type="protein sequence ID" value="CDS:HanXRQr2_Chr16g0757511.1"/>
    <property type="gene ID" value="HanXRQr2_Chr16g0757511"/>
</dbReference>
<evidence type="ECO:0000256" key="1">
    <source>
        <dbReference type="SAM" id="Phobius"/>
    </source>
</evidence>
<sequence length="70" mass="7374">MARAACLVPKNTPVTLTLITCSKVACSLSRILGFTSSTMAALLIIMSNLPYLASVIFMAFSTSDSIVTSQ</sequence>
<feature type="transmembrane region" description="Helical" evidence="1">
    <location>
        <begin position="39"/>
        <end position="60"/>
    </location>
</feature>
<reference evidence="2" key="1">
    <citation type="journal article" date="2017" name="Nature">
        <title>The sunflower genome provides insights into oil metabolism, flowering and Asterid evolution.</title>
        <authorList>
            <person name="Badouin H."/>
            <person name="Gouzy J."/>
            <person name="Grassa C.J."/>
            <person name="Murat F."/>
            <person name="Staton S.E."/>
            <person name="Cottret L."/>
            <person name="Lelandais-Briere C."/>
            <person name="Owens G.L."/>
            <person name="Carrere S."/>
            <person name="Mayjonade B."/>
            <person name="Legrand L."/>
            <person name="Gill N."/>
            <person name="Kane N.C."/>
            <person name="Bowers J.E."/>
            <person name="Hubner S."/>
            <person name="Bellec A."/>
            <person name="Berard A."/>
            <person name="Berges H."/>
            <person name="Blanchet N."/>
            <person name="Boniface M.C."/>
            <person name="Brunel D."/>
            <person name="Catrice O."/>
            <person name="Chaidir N."/>
            <person name="Claudel C."/>
            <person name="Donnadieu C."/>
            <person name="Faraut T."/>
            <person name="Fievet G."/>
            <person name="Helmstetter N."/>
            <person name="King M."/>
            <person name="Knapp S.J."/>
            <person name="Lai Z."/>
            <person name="Le Paslier M.C."/>
            <person name="Lippi Y."/>
            <person name="Lorenzon L."/>
            <person name="Mandel J.R."/>
            <person name="Marage G."/>
            <person name="Marchand G."/>
            <person name="Marquand E."/>
            <person name="Bret-Mestries E."/>
            <person name="Morien E."/>
            <person name="Nambeesan S."/>
            <person name="Nguyen T."/>
            <person name="Pegot-Espagnet P."/>
            <person name="Pouilly N."/>
            <person name="Raftis F."/>
            <person name="Sallet E."/>
            <person name="Schiex T."/>
            <person name="Thomas J."/>
            <person name="Vandecasteele C."/>
            <person name="Vares D."/>
            <person name="Vear F."/>
            <person name="Vautrin S."/>
            <person name="Crespi M."/>
            <person name="Mangin B."/>
            <person name="Burke J.M."/>
            <person name="Salse J."/>
            <person name="Munos S."/>
            <person name="Vincourt P."/>
            <person name="Rieseberg L.H."/>
            <person name="Langlade N.B."/>
        </authorList>
    </citation>
    <scope>NUCLEOTIDE SEQUENCE</scope>
    <source>
        <tissue evidence="2">Leaves</tissue>
    </source>
</reference>
<evidence type="ECO:0000313" key="2">
    <source>
        <dbReference type="EMBL" id="KAF5760787.1"/>
    </source>
</evidence>
<organism evidence="2 3">
    <name type="scientific">Helianthus annuus</name>
    <name type="common">Common sunflower</name>
    <dbReference type="NCBI Taxonomy" id="4232"/>
    <lineage>
        <taxon>Eukaryota</taxon>
        <taxon>Viridiplantae</taxon>
        <taxon>Streptophyta</taxon>
        <taxon>Embryophyta</taxon>
        <taxon>Tracheophyta</taxon>
        <taxon>Spermatophyta</taxon>
        <taxon>Magnoliopsida</taxon>
        <taxon>eudicotyledons</taxon>
        <taxon>Gunneridae</taxon>
        <taxon>Pentapetalae</taxon>
        <taxon>asterids</taxon>
        <taxon>campanulids</taxon>
        <taxon>Asterales</taxon>
        <taxon>Asteraceae</taxon>
        <taxon>Asteroideae</taxon>
        <taxon>Heliantheae alliance</taxon>
        <taxon>Heliantheae</taxon>
        <taxon>Helianthus</taxon>
    </lineage>
</organism>
<comment type="caution">
    <text evidence="2">The sequence shown here is derived from an EMBL/GenBank/DDBJ whole genome shotgun (WGS) entry which is preliminary data.</text>
</comment>
<name>A0A9K3DUM4_HELAN</name>
<keyword evidence="1" id="KW-0472">Membrane</keyword>
<accession>A0A9K3DUM4</accession>
<reference evidence="2" key="2">
    <citation type="submission" date="2020-06" db="EMBL/GenBank/DDBJ databases">
        <title>Helianthus annuus Genome sequencing and assembly Release 2.</title>
        <authorList>
            <person name="Gouzy J."/>
            <person name="Langlade N."/>
            <person name="Munos S."/>
        </authorList>
    </citation>
    <scope>NUCLEOTIDE SEQUENCE</scope>
    <source>
        <tissue evidence="2">Leaves</tissue>
    </source>
</reference>
<dbReference type="EMBL" id="MNCJ02000331">
    <property type="protein sequence ID" value="KAF5760787.1"/>
    <property type="molecule type" value="Genomic_DNA"/>
</dbReference>
<dbReference type="AlphaFoldDB" id="A0A9K3DUM4"/>
<protein>
    <submittedName>
        <fullName evidence="2">Uncharacterized protein</fullName>
    </submittedName>
</protein>
<keyword evidence="1" id="KW-1133">Transmembrane helix</keyword>
<proteinExistence type="predicted"/>